<evidence type="ECO:0000313" key="7">
    <source>
        <dbReference type="Proteomes" id="UP000694871"/>
    </source>
</evidence>
<keyword evidence="4 6" id="KW-1133">Transmembrane helix</keyword>
<dbReference type="InterPro" id="IPR007593">
    <property type="entry name" value="CD225/Dispanin_fam"/>
</dbReference>
<sequence length="141" mass="15625">MQSAPQPVSFSMQPDDAKDRGMSAPPYTTYPVAATAAFPARQPRDYVTWSLFNFAFLNACCLGFMALVFSFKARDRKVVGDVEGAASYGHTAKSLNIAALLLSILFVVLFIVLLATGVIAMQQLTYQMENEHRDYFQRNGK</sequence>
<dbReference type="PANTHER" id="PTHR13999:SF4">
    <property type="entry name" value="INTERFERON-INDUCED TRANSMEMBRANE PROTEIN 3"/>
    <property type="match status" value="1"/>
</dbReference>
<keyword evidence="5 6" id="KW-0472">Membrane</keyword>
<gene>
    <name evidence="8" type="primary">LOC107112734</name>
</gene>
<dbReference type="Pfam" id="PF04505">
    <property type="entry name" value="CD225"/>
    <property type="match status" value="1"/>
</dbReference>
<dbReference type="InterPro" id="IPR051517">
    <property type="entry name" value="IFITM_antiviral_protein"/>
</dbReference>
<organism evidence="7 8">
    <name type="scientific">Gekko japonicus</name>
    <name type="common">Schlegel's Japanese gecko</name>
    <dbReference type="NCBI Taxonomy" id="146911"/>
    <lineage>
        <taxon>Eukaryota</taxon>
        <taxon>Metazoa</taxon>
        <taxon>Chordata</taxon>
        <taxon>Craniata</taxon>
        <taxon>Vertebrata</taxon>
        <taxon>Euteleostomi</taxon>
        <taxon>Lepidosauria</taxon>
        <taxon>Squamata</taxon>
        <taxon>Bifurcata</taxon>
        <taxon>Gekkota</taxon>
        <taxon>Gekkonidae</taxon>
        <taxon>Gekkoninae</taxon>
        <taxon>Gekko</taxon>
    </lineage>
</organism>
<evidence type="ECO:0000256" key="4">
    <source>
        <dbReference type="ARBA" id="ARBA00022989"/>
    </source>
</evidence>
<accession>A0ABM1K6S4</accession>
<comment type="similarity">
    <text evidence="2">Belongs to the CD225/Dispanin family.</text>
</comment>
<protein>
    <submittedName>
        <fullName evidence="8">Dispanin subfamily A member 2b-like</fullName>
    </submittedName>
</protein>
<evidence type="ECO:0000256" key="1">
    <source>
        <dbReference type="ARBA" id="ARBA00004370"/>
    </source>
</evidence>
<dbReference type="RefSeq" id="XP_015269411.1">
    <property type="nucleotide sequence ID" value="XM_015413925.1"/>
</dbReference>
<feature type="transmembrane region" description="Helical" evidence="6">
    <location>
        <begin position="51"/>
        <end position="71"/>
    </location>
</feature>
<dbReference type="PANTHER" id="PTHR13999">
    <property type="entry name" value="INTERFERON INDUCIBLE TRANSMEMBRANE PROTEIN"/>
    <property type="match status" value="1"/>
</dbReference>
<comment type="subcellular location">
    <subcellularLocation>
        <location evidence="1">Membrane</location>
    </subcellularLocation>
</comment>
<keyword evidence="7" id="KW-1185">Reference proteome</keyword>
<feature type="transmembrane region" description="Helical" evidence="6">
    <location>
        <begin position="97"/>
        <end position="120"/>
    </location>
</feature>
<keyword evidence="3 6" id="KW-0812">Transmembrane</keyword>
<evidence type="ECO:0000256" key="5">
    <source>
        <dbReference type="ARBA" id="ARBA00023136"/>
    </source>
</evidence>
<dbReference type="GeneID" id="107112734"/>
<reference evidence="8" key="1">
    <citation type="submission" date="2025-08" db="UniProtKB">
        <authorList>
            <consortium name="RefSeq"/>
        </authorList>
    </citation>
    <scope>IDENTIFICATION</scope>
</reference>
<evidence type="ECO:0000256" key="3">
    <source>
        <dbReference type="ARBA" id="ARBA00022692"/>
    </source>
</evidence>
<evidence type="ECO:0000256" key="2">
    <source>
        <dbReference type="ARBA" id="ARBA00006843"/>
    </source>
</evidence>
<dbReference type="Proteomes" id="UP000694871">
    <property type="component" value="Unplaced"/>
</dbReference>
<evidence type="ECO:0000313" key="8">
    <source>
        <dbReference type="RefSeq" id="XP_015269411.1"/>
    </source>
</evidence>
<name>A0ABM1K6S4_GEKJA</name>
<proteinExistence type="inferred from homology"/>
<evidence type="ECO:0000256" key="6">
    <source>
        <dbReference type="SAM" id="Phobius"/>
    </source>
</evidence>